<evidence type="ECO:0000313" key="3">
    <source>
        <dbReference type="Proteomes" id="UP001500618"/>
    </source>
</evidence>
<dbReference type="InterPro" id="IPR054186">
    <property type="entry name" value="DUF6891"/>
</dbReference>
<protein>
    <recommendedName>
        <fullName evidence="1">DUF6891 domain-containing protein</fullName>
    </recommendedName>
</protein>
<evidence type="ECO:0000313" key="2">
    <source>
        <dbReference type="EMBL" id="GAA1671874.1"/>
    </source>
</evidence>
<reference evidence="3" key="1">
    <citation type="journal article" date="2019" name="Int. J. Syst. Evol. Microbiol.">
        <title>The Global Catalogue of Microorganisms (GCM) 10K type strain sequencing project: providing services to taxonomists for standard genome sequencing and annotation.</title>
        <authorList>
            <consortium name="The Broad Institute Genomics Platform"/>
            <consortium name="The Broad Institute Genome Sequencing Center for Infectious Disease"/>
            <person name="Wu L."/>
            <person name="Ma J."/>
        </authorList>
    </citation>
    <scope>NUCLEOTIDE SEQUENCE [LARGE SCALE GENOMIC DNA]</scope>
    <source>
        <strain evidence="3">JCM 14718</strain>
    </source>
</reference>
<accession>A0ABP4SET9</accession>
<organism evidence="2 3">
    <name type="scientific">Fodinicola feengrottensis</name>
    <dbReference type="NCBI Taxonomy" id="435914"/>
    <lineage>
        <taxon>Bacteria</taxon>
        <taxon>Bacillati</taxon>
        <taxon>Actinomycetota</taxon>
        <taxon>Actinomycetes</taxon>
        <taxon>Mycobacteriales</taxon>
        <taxon>Fodinicola</taxon>
    </lineage>
</organism>
<dbReference type="Pfam" id="PF21831">
    <property type="entry name" value="DUF6891"/>
    <property type="match status" value="1"/>
</dbReference>
<sequence length="193" mass="21110">MTESTVRDELQQYVQMQVDIAEDDFESIVAEAVDMFADDGEDPDQLQPVAAELTAAAISRRLAEQADWPAHTDSDRLTAAFADLTAAGIVARENFSCCQGCGHGEILDEATGDDRGYAFYHSQDAESAASGQGLYLAYGLVNHSEDPADTERIGHEIAEAVRRNGLQVTWDGSVKTRIHVPLTWQRRWTAPAP</sequence>
<evidence type="ECO:0000259" key="1">
    <source>
        <dbReference type="Pfam" id="PF21831"/>
    </source>
</evidence>
<feature type="domain" description="DUF6891" evidence="1">
    <location>
        <begin position="6"/>
        <end position="187"/>
    </location>
</feature>
<name>A0ABP4SET9_9ACTN</name>
<keyword evidence="3" id="KW-1185">Reference proteome</keyword>
<dbReference type="Proteomes" id="UP001500618">
    <property type="component" value="Unassembled WGS sequence"/>
</dbReference>
<dbReference type="EMBL" id="BAAANY010000008">
    <property type="protein sequence ID" value="GAA1671874.1"/>
    <property type="molecule type" value="Genomic_DNA"/>
</dbReference>
<comment type="caution">
    <text evidence="2">The sequence shown here is derived from an EMBL/GenBank/DDBJ whole genome shotgun (WGS) entry which is preliminary data.</text>
</comment>
<proteinExistence type="predicted"/>
<gene>
    <name evidence="2" type="ORF">GCM10009765_21590</name>
</gene>
<dbReference type="RefSeq" id="WP_344309451.1">
    <property type="nucleotide sequence ID" value="NZ_BAAANY010000008.1"/>
</dbReference>